<reference evidence="1" key="2">
    <citation type="submission" date="2025-09" db="UniProtKB">
        <authorList>
            <consortium name="EnsemblPlants"/>
        </authorList>
    </citation>
    <scope>IDENTIFICATION</scope>
</reference>
<sequence>MSSNIPRVEEFFLEFLKVDDTSGLGLFNVLLDTLDSLDLNIDNVRGQGYDNGSKMKGKNQGVQNHLLLKFRDEGFYSSIESAKILASSMDIETKFRTKRQSKRKKHFDEINDEDEELQLTAIESFRVTYFLVIVDTAIASLTSRFE</sequence>
<reference evidence="1" key="1">
    <citation type="submission" date="2021-05" db="EMBL/GenBank/DDBJ databases">
        <authorList>
            <person name="Scholz U."/>
            <person name="Mascher M."/>
            <person name="Fiebig A."/>
        </authorList>
    </citation>
    <scope>NUCLEOTIDE SEQUENCE [LARGE SCALE GENOMIC DNA]</scope>
</reference>
<protein>
    <submittedName>
        <fullName evidence="1">Uncharacterized protein</fullName>
    </submittedName>
</protein>
<dbReference type="EnsemblPlants" id="AVESA.00010b.r2.4AG0633230.1">
    <property type="protein sequence ID" value="AVESA.00010b.r2.4AG0633230.1.CDS"/>
    <property type="gene ID" value="AVESA.00010b.r2.4AG0633230"/>
</dbReference>
<keyword evidence="2" id="KW-1185">Reference proteome</keyword>
<evidence type="ECO:0000313" key="2">
    <source>
        <dbReference type="Proteomes" id="UP001732700"/>
    </source>
</evidence>
<accession>A0ACD5WKP3</accession>
<organism evidence="1 2">
    <name type="scientific">Avena sativa</name>
    <name type="common">Oat</name>
    <dbReference type="NCBI Taxonomy" id="4498"/>
    <lineage>
        <taxon>Eukaryota</taxon>
        <taxon>Viridiplantae</taxon>
        <taxon>Streptophyta</taxon>
        <taxon>Embryophyta</taxon>
        <taxon>Tracheophyta</taxon>
        <taxon>Spermatophyta</taxon>
        <taxon>Magnoliopsida</taxon>
        <taxon>Liliopsida</taxon>
        <taxon>Poales</taxon>
        <taxon>Poaceae</taxon>
        <taxon>BOP clade</taxon>
        <taxon>Pooideae</taxon>
        <taxon>Poodae</taxon>
        <taxon>Poeae</taxon>
        <taxon>Poeae Chloroplast Group 1 (Aveneae type)</taxon>
        <taxon>Aveninae</taxon>
        <taxon>Avena</taxon>
    </lineage>
</organism>
<proteinExistence type="predicted"/>
<name>A0ACD5WKP3_AVESA</name>
<evidence type="ECO:0000313" key="1">
    <source>
        <dbReference type="EnsemblPlants" id="AVESA.00010b.r2.4AG0633230.1.CDS"/>
    </source>
</evidence>
<dbReference type="Proteomes" id="UP001732700">
    <property type="component" value="Chromosome 4A"/>
</dbReference>